<evidence type="ECO:0000313" key="2">
    <source>
        <dbReference type="EMBL" id="MBC3888375.1"/>
    </source>
</evidence>
<reference evidence="2" key="2">
    <citation type="submission" date="2020-10" db="EMBL/GenBank/DDBJ databases">
        <title>Comparative genomics of the Acetobacterium genus.</title>
        <authorList>
            <person name="Marshall C."/>
            <person name="May H."/>
            <person name="Norman S."/>
        </authorList>
    </citation>
    <scope>NUCLEOTIDE SEQUENCE</scope>
    <source>
        <strain evidence="2">DER-2019</strain>
    </source>
</reference>
<sequence>MSVVIVGGHDRMVCTYKEICKQYKCKVKVFTQMPGDMKNMIGSPDLLVLFTNTVSHKMVHNAIKSGEKSGAQIVYSHSSSACALNNILSDYCSGKNCVECQHYNIGKIH</sequence>
<gene>
    <name evidence="2" type="ORF">GH810_08640</name>
</gene>
<dbReference type="OrthoDB" id="5396775at2"/>
<proteinExistence type="inferred from homology"/>
<name>A0A923I3G3_9FIRM</name>
<dbReference type="InterPro" id="IPR016772">
    <property type="entry name" value="UCP020408"/>
</dbReference>
<reference evidence="2" key="1">
    <citation type="submission" date="2019-10" db="EMBL/GenBank/DDBJ databases">
        <authorList>
            <person name="Ross D.E."/>
            <person name="Gulliver D."/>
        </authorList>
    </citation>
    <scope>NUCLEOTIDE SEQUENCE</scope>
    <source>
        <strain evidence="2">DER-2019</strain>
    </source>
</reference>
<dbReference type="RefSeq" id="WP_148567841.1">
    <property type="nucleotide sequence ID" value="NZ_RXYA01000013.1"/>
</dbReference>
<evidence type="ECO:0000256" key="1">
    <source>
        <dbReference type="ARBA" id="ARBA00007189"/>
    </source>
</evidence>
<comment type="caution">
    <text evidence="2">The sequence shown here is derived from an EMBL/GenBank/DDBJ whole genome shotgun (WGS) entry which is preliminary data.</text>
</comment>
<comment type="similarity">
    <text evidence="1">Belongs to the UPF0751 family.</text>
</comment>
<protein>
    <submittedName>
        <fullName evidence="2">DUF2325 domain-containing protein</fullName>
    </submittedName>
</protein>
<keyword evidence="3" id="KW-1185">Reference proteome</keyword>
<evidence type="ECO:0000313" key="3">
    <source>
        <dbReference type="Proteomes" id="UP000616595"/>
    </source>
</evidence>
<dbReference type="Pfam" id="PF10087">
    <property type="entry name" value="DUF2325"/>
    <property type="match status" value="1"/>
</dbReference>
<accession>A0A923I3G3</accession>
<dbReference type="Proteomes" id="UP000616595">
    <property type="component" value="Unassembled WGS sequence"/>
</dbReference>
<organism evidence="2 3">
    <name type="scientific">Acetobacterium paludosum</name>
    <dbReference type="NCBI Taxonomy" id="52693"/>
    <lineage>
        <taxon>Bacteria</taxon>
        <taxon>Bacillati</taxon>
        <taxon>Bacillota</taxon>
        <taxon>Clostridia</taxon>
        <taxon>Eubacteriales</taxon>
        <taxon>Eubacteriaceae</taxon>
        <taxon>Acetobacterium</taxon>
    </lineage>
</organism>
<dbReference type="AlphaFoldDB" id="A0A923I3G3"/>
<dbReference type="EMBL" id="WJBD01000009">
    <property type="protein sequence ID" value="MBC3888375.1"/>
    <property type="molecule type" value="Genomic_DNA"/>
</dbReference>